<evidence type="ECO:0000313" key="16">
    <source>
        <dbReference type="Proteomes" id="UP000039865"/>
    </source>
</evidence>
<dbReference type="SUPFAM" id="SSF74650">
    <property type="entry name" value="Galactose mutarotase-like"/>
    <property type="match status" value="1"/>
</dbReference>
<evidence type="ECO:0000256" key="6">
    <source>
        <dbReference type="ARBA" id="ARBA00022824"/>
    </source>
</evidence>
<dbReference type="Pfam" id="PF13802">
    <property type="entry name" value="Gal_mutarotas_2"/>
    <property type="match status" value="1"/>
</dbReference>
<dbReference type="Gene3D" id="3.20.20.80">
    <property type="entry name" value="Glycosidases"/>
    <property type="match status" value="1"/>
</dbReference>
<keyword evidence="4" id="KW-0732">Signal</keyword>
<evidence type="ECO:0000259" key="13">
    <source>
        <dbReference type="Pfam" id="PF17137"/>
    </source>
</evidence>
<dbReference type="InterPro" id="IPR017853">
    <property type="entry name" value="GH"/>
</dbReference>
<keyword evidence="8 10" id="KW-0326">Glycosidase</keyword>
<evidence type="ECO:0000256" key="1">
    <source>
        <dbReference type="ARBA" id="ARBA00004240"/>
    </source>
</evidence>
<dbReference type="PANTHER" id="PTHR22762">
    <property type="entry name" value="ALPHA-GLUCOSIDASE"/>
    <property type="match status" value="1"/>
</dbReference>
<comment type="pathway">
    <text evidence="2">Glycan metabolism; N-glycan metabolism.</text>
</comment>
<dbReference type="InterPro" id="IPR000322">
    <property type="entry name" value="Glyco_hydro_31_TIM"/>
</dbReference>
<sequence length="849" mass="100187">MNNLNKIADFQQDQVSIKYKSKDMLDSYEYIIRYKPFRVIQKINDITTIIVNDKDTLLFENYQINYDILQDEFEPEDDCLNDLLSELGFNKLAQNFGAYDTQDDMWLSKYMYEQIMMENLKTYPRESFMIGFSLNSEYLFGLPERSQKFLLKTTEETDPYRLFNSDIFPHKEWSDKGLYSSIPYIQGHHEDYDLAILYYNSAETWVDIIKKDALPQVNESNYSQRYVNFISESGVLEFFIIGSASKDKTQSPPKRVANLLARISGFQFLPPLFSLGFHYSKWESDISARWVIDLSNNFDEGKIPVDVFWMDITHTEGGKYFTFDPERFNDQDFDEMKQIVSQKGRKIVVITDPHIKKDDEYWIYKQGYDIDILEQDEGFPLKNIFIKDSTFNPYHGYCWPGDSSWIDFFNPYARKFWSKQYDYENFKKTNNMFHIWIDMNEPSVFNNNGDDEGTMSKINLHLLDNGVKVYHRDVHNAYGLMMSQATYEGLLQRDQNQQRPFILTRASFFGTQKYSAKWTGDNRSKLSELGVSVSQLLSLSISGVHFVGPDVPGFAGDPNSELFIMFYQLAGWYPFFRAHGHLDAHDREPFKQEEKVKNAIKRAVYTRYSLIHYFYTTFYQSHTQGYPVMRPIWFNFPSQSSHFNNQHQFMIGDSFLIVPKLQYHEKDKEVNDEESQNEQEKYYILNYTLPKDNIWYNYETKKSTKGDSIQRQALLSESQTLVFVKGGSIIPIKLHPRQSSLARLWLNDIRLEVYLDEQGNASGFLYLDDGESFKYQTNSEYLYVKYIFEKDKIRLEILRDKLNFSDQENKKIYPPAFQLKITDILIFAHGNQPVRKTVNKYVISELDLN</sequence>
<feature type="domain" description="Glycoside hydrolase family 31 N-terminal" evidence="12">
    <location>
        <begin position="17"/>
        <end position="207"/>
    </location>
</feature>
<dbReference type="SUPFAM" id="SSF51011">
    <property type="entry name" value="Glycosyl hydrolase domain"/>
    <property type="match status" value="1"/>
</dbReference>
<dbReference type="Gene3D" id="2.60.40.1760">
    <property type="entry name" value="glycosyl hydrolase (family 31)"/>
    <property type="match status" value="1"/>
</dbReference>
<dbReference type="GO" id="GO:0030246">
    <property type="term" value="F:carbohydrate binding"/>
    <property type="evidence" value="ECO:0007669"/>
    <property type="project" value="InterPro"/>
</dbReference>
<protein>
    <recommendedName>
        <fullName evidence="9">Glucosidase II subunit alpha</fullName>
    </recommendedName>
</protein>
<gene>
    <name evidence="15" type="primary">Contig11925.g12760</name>
    <name evidence="15" type="ORF">STYLEM_17498</name>
</gene>
<dbReference type="InterPro" id="IPR048395">
    <property type="entry name" value="Glyco_hydro_31_C"/>
</dbReference>
<dbReference type="InterPro" id="IPR025887">
    <property type="entry name" value="Glyco_hydro_31_N_dom"/>
</dbReference>
<comment type="subcellular location">
    <subcellularLocation>
        <location evidence="1">Endoplasmic reticulum</location>
    </subcellularLocation>
</comment>
<dbReference type="Pfam" id="PF17137">
    <property type="entry name" value="DUF5110"/>
    <property type="match status" value="1"/>
</dbReference>
<dbReference type="OrthoDB" id="440381at2759"/>
<evidence type="ECO:0000256" key="7">
    <source>
        <dbReference type="ARBA" id="ARBA00023180"/>
    </source>
</evidence>
<dbReference type="InterPro" id="IPR033403">
    <property type="entry name" value="DUF5110"/>
</dbReference>
<dbReference type="GO" id="GO:0005975">
    <property type="term" value="P:carbohydrate metabolic process"/>
    <property type="evidence" value="ECO:0007669"/>
    <property type="project" value="InterPro"/>
</dbReference>
<dbReference type="OMA" id="TVHQPLW"/>
<organism evidence="15 16">
    <name type="scientific">Stylonychia lemnae</name>
    <name type="common">Ciliate</name>
    <dbReference type="NCBI Taxonomy" id="5949"/>
    <lineage>
        <taxon>Eukaryota</taxon>
        <taxon>Sar</taxon>
        <taxon>Alveolata</taxon>
        <taxon>Ciliophora</taxon>
        <taxon>Intramacronucleata</taxon>
        <taxon>Spirotrichea</taxon>
        <taxon>Stichotrichia</taxon>
        <taxon>Sporadotrichida</taxon>
        <taxon>Oxytrichidae</taxon>
        <taxon>Stylonychinae</taxon>
        <taxon>Stylonychia</taxon>
    </lineage>
</organism>
<comment type="similarity">
    <text evidence="3 10">Belongs to the glycosyl hydrolase 31 family.</text>
</comment>
<dbReference type="SUPFAM" id="SSF51445">
    <property type="entry name" value="(Trans)glycosidases"/>
    <property type="match status" value="1"/>
</dbReference>
<proteinExistence type="inferred from homology"/>
<evidence type="ECO:0000259" key="11">
    <source>
        <dbReference type="Pfam" id="PF01055"/>
    </source>
</evidence>
<keyword evidence="6" id="KW-0256">Endoplasmic reticulum</keyword>
<dbReference type="EMBL" id="CCKQ01016497">
    <property type="protein sequence ID" value="CDW88377.1"/>
    <property type="molecule type" value="Genomic_DNA"/>
</dbReference>
<dbReference type="CDD" id="cd06603">
    <property type="entry name" value="GH31_GANC_GANAB_alpha"/>
    <property type="match status" value="1"/>
</dbReference>
<dbReference type="GO" id="GO:0006491">
    <property type="term" value="P:N-glycan processing"/>
    <property type="evidence" value="ECO:0007669"/>
    <property type="project" value="TreeGrafter"/>
</dbReference>
<keyword evidence="16" id="KW-1185">Reference proteome</keyword>
<dbReference type="GO" id="GO:0005783">
    <property type="term" value="C:endoplasmic reticulum"/>
    <property type="evidence" value="ECO:0007669"/>
    <property type="project" value="UniProtKB-SubCell"/>
</dbReference>
<name>A0A078B560_STYLE</name>
<evidence type="ECO:0000259" key="12">
    <source>
        <dbReference type="Pfam" id="PF13802"/>
    </source>
</evidence>
<feature type="domain" description="Glycosyl hydrolase family 31 C-terminal" evidence="14">
    <location>
        <begin position="625"/>
        <end position="730"/>
    </location>
</feature>
<evidence type="ECO:0000256" key="8">
    <source>
        <dbReference type="ARBA" id="ARBA00023295"/>
    </source>
</evidence>
<keyword evidence="7" id="KW-0325">Glycoprotein</keyword>
<evidence type="ECO:0000256" key="9">
    <source>
        <dbReference type="ARBA" id="ARBA00042895"/>
    </source>
</evidence>
<dbReference type="Pfam" id="PF21365">
    <property type="entry name" value="Glyco_hydro_31_3rd"/>
    <property type="match status" value="1"/>
</dbReference>
<dbReference type="InterPro" id="IPR011013">
    <property type="entry name" value="Gal_mutarotase_sf_dom"/>
</dbReference>
<keyword evidence="5 10" id="KW-0378">Hydrolase</keyword>
<evidence type="ECO:0000313" key="15">
    <source>
        <dbReference type="EMBL" id="CDW88377.1"/>
    </source>
</evidence>
<dbReference type="InterPro" id="IPR013780">
    <property type="entry name" value="Glyco_hydro_b"/>
</dbReference>
<dbReference type="Pfam" id="PF01055">
    <property type="entry name" value="Glyco_hydro_31_2nd"/>
    <property type="match status" value="1"/>
</dbReference>
<feature type="domain" description="Glycoside hydrolase family 31 TIM barrel" evidence="11">
    <location>
        <begin position="268"/>
        <end position="616"/>
    </location>
</feature>
<dbReference type="AlphaFoldDB" id="A0A078B560"/>
<evidence type="ECO:0000256" key="4">
    <source>
        <dbReference type="ARBA" id="ARBA00022729"/>
    </source>
</evidence>
<dbReference type="Proteomes" id="UP000039865">
    <property type="component" value="Unassembled WGS sequence"/>
</dbReference>
<feature type="domain" description="DUF5110" evidence="13">
    <location>
        <begin position="749"/>
        <end position="806"/>
    </location>
</feature>
<evidence type="ECO:0000256" key="10">
    <source>
        <dbReference type="RuleBase" id="RU361185"/>
    </source>
</evidence>
<dbReference type="PANTHER" id="PTHR22762:SF54">
    <property type="entry name" value="BCDNA.GH04962"/>
    <property type="match status" value="1"/>
</dbReference>
<dbReference type="GO" id="GO:0090599">
    <property type="term" value="F:alpha-glucosidase activity"/>
    <property type="evidence" value="ECO:0007669"/>
    <property type="project" value="TreeGrafter"/>
</dbReference>
<evidence type="ECO:0000259" key="14">
    <source>
        <dbReference type="Pfam" id="PF21365"/>
    </source>
</evidence>
<dbReference type="Gene3D" id="2.60.40.1180">
    <property type="entry name" value="Golgi alpha-mannosidase II"/>
    <property type="match status" value="2"/>
</dbReference>
<accession>A0A078B560</accession>
<evidence type="ECO:0000256" key="3">
    <source>
        <dbReference type="ARBA" id="ARBA00007806"/>
    </source>
</evidence>
<dbReference type="InParanoid" id="A0A078B560"/>
<reference evidence="15 16" key="1">
    <citation type="submission" date="2014-06" db="EMBL/GenBank/DDBJ databases">
        <authorList>
            <person name="Swart Estienne"/>
        </authorList>
    </citation>
    <scope>NUCLEOTIDE SEQUENCE [LARGE SCALE GENOMIC DNA]</scope>
    <source>
        <strain evidence="15 16">130c</strain>
    </source>
</reference>
<evidence type="ECO:0000256" key="5">
    <source>
        <dbReference type="ARBA" id="ARBA00022801"/>
    </source>
</evidence>
<evidence type="ECO:0000256" key="2">
    <source>
        <dbReference type="ARBA" id="ARBA00004833"/>
    </source>
</evidence>